<keyword evidence="3" id="KW-1185">Reference proteome</keyword>
<evidence type="ECO:0000256" key="1">
    <source>
        <dbReference type="SAM" id="MobiDB-lite"/>
    </source>
</evidence>
<feature type="region of interest" description="Disordered" evidence="1">
    <location>
        <begin position="23"/>
        <end position="53"/>
    </location>
</feature>
<dbReference type="AlphaFoldDB" id="A0A9P9YRX5"/>
<proteinExistence type="predicted"/>
<dbReference type="Proteomes" id="UP001059596">
    <property type="component" value="Unassembled WGS sequence"/>
</dbReference>
<dbReference type="EMBL" id="JAMKOV010000002">
    <property type="protein sequence ID" value="KAI8041966.1"/>
    <property type="molecule type" value="Genomic_DNA"/>
</dbReference>
<name>A0A9P9YRX5_9MUSC</name>
<evidence type="ECO:0000313" key="3">
    <source>
        <dbReference type="Proteomes" id="UP001059596"/>
    </source>
</evidence>
<gene>
    <name evidence="2" type="ORF">M5D96_003263</name>
</gene>
<comment type="caution">
    <text evidence="2">The sequence shown here is derived from an EMBL/GenBank/DDBJ whole genome shotgun (WGS) entry which is preliminary data.</text>
</comment>
<accession>A0A9P9YRX5</accession>
<reference evidence="2" key="1">
    <citation type="journal article" date="2023" name="Genome Biol. Evol.">
        <title>Long-read-based Genome Assembly of Drosophila gunungcola Reveals Fewer Chemosensory Genes in Flower-breeding Species.</title>
        <authorList>
            <person name="Negi A."/>
            <person name="Liao B.Y."/>
            <person name="Yeh S.D."/>
        </authorList>
    </citation>
    <scope>NUCLEOTIDE SEQUENCE</scope>
    <source>
        <strain evidence="2">Sukarami</strain>
    </source>
</reference>
<organism evidence="2 3">
    <name type="scientific">Drosophila gunungcola</name>
    <name type="common">fruit fly</name>
    <dbReference type="NCBI Taxonomy" id="103775"/>
    <lineage>
        <taxon>Eukaryota</taxon>
        <taxon>Metazoa</taxon>
        <taxon>Ecdysozoa</taxon>
        <taxon>Arthropoda</taxon>
        <taxon>Hexapoda</taxon>
        <taxon>Insecta</taxon>
        <taxon>Pterygota</taxon>
        <taxon>Neoptera</taxon>
        <taxon>Endopterygota</taxon>
        <taxon>Diptera</taxon>
        <taxon>Brachycera</taxon>
        <taxon>Muscomorpha</taxon>
        <taxon>Ephydroidea</taxon>
        <taxon>Drosophilidae</taxon>
        <taxon>Drosophila</taxon>
        <taxon>Sophophora</taxon>
    </lineage>
</organism>
<evidence type="ECO:0000313" key="2">
    <source>
        <dbReference type="EMBL" id="KAI8041966.1"/>
    </source>
</evidence>
<protein>
    <submittedName>
        <fullName evidence="2">Uncharacterized protein</fullName>
    </submittedName>
</protein>
<sequence length="86" mass="9834">MRVRCIPPRTRCDKEKKKPKGINACSWQDWQPHPSPVGKVTPRDATEEPASSDVFHSARAIRRPPGHLKFVTATWSCFLAHRRTIC</sequence>